<dbReference type="AlphaFoldDB" id="A0A517VUW5"/>
<organism evidence="2 3">
    <name type="scientific">Gimesia aquarii</name>
    <dbReference type="NCBI Taxonomy" id="2527964"/>
    <lineage>
        <taxon>Bacteria</taxon>
        <taxon>Pseudomonadati</taxon>
        <taxon>Planctomycetota</taxon>
        <taxon>Planctomycetia</taxon>
        <taxon>Planctomycetales</taxon>
        <taxon>Planctomycetaceae</taxon>
        <taxon>Gimesia</taxon>
    </lineage>
</organism>
<protein>
    <recommendedName>
        <fullName evidence="1">T6SS immunity protein Tdi1 C-terminal domain-containing protein</fullName>
    </recommendedName>
</protein>
<gene>
    <name evidence="2" type="ORF">V144x_22480</name>
</gene>
<sequence>MAITMNDLTISPEGIDFDSLLSDWTWAMPEPLRPVLLTAMGDVFAQSESGAVYFIDMVEGLVIPIADDGPSFQGLLSDTQFVTDHFFPSRVVQLRNAGKNLESQKVYSHKQPLVLGGNDDSDNVEVTDVGVHVSIHGQIHQQVKDLPDGTPISDIKIE</sequence>
<dbReference type="RefSeq" id="WP_144985193.1">
    <property type="nucleotide sequence ID" value="NZ_CP037920.1"/>
</dbReference>
<name>A0A517VUW5_9PLAN</name>
<reference evidence="2 3" key="1">
    <citation type="submission" date="2019-03" db="EMBL/GenBank/DDBJ databases">
        <title>Deep-cultivation of Planctomycetes and their phenomic and genomic characterization uncovers novel biology.</title>
        <authorList>
            <person name="Wiegand S."/>
            <person name="Jogler M."/>
            <person name="Boedeker C."/>
            <person name="Pinto D."/>
            <person name="Vollmers J."/>
            <person name="Rivas-Marin E."/>
            <person name="Kohn T."/>
            <person name="Peeters S.H."/>
            <person name="Heuer A."/>
            <person name="Rast P."/>
            <person name="Oberbeckmann S."/>
            <person name="Bunk B."/>
            <person name="Jeske O."/>
            <person name="Meyerdierks A."/>
            <person name="Storesund J.E."/>
            <person name="Kallscheuer N."/>
            <person name="Luecker S."/>
            <person name="Lage O.M."/>
            <person name="Pohl T."/>
            <person name="Merkel B.J."/>
            <person name="Hornburger P."/>
            <person name="Mueller R.-W."/>
            <person name="Bruemmer F."/>
            <person name="Labrenz M."/>
            <person name="Spormann A.M."/>
            <person name="Op den Camp H."/>
            <person name="Overmann J."/>
            <person name="Amann R."/>
            <person name="Jetten M.S.M."/>
            <person name="Mascher T."/>
            <person name="Medema M.H."/>
            <person name="Devos D.P."/>
            <person name="Kaster A.-K."/>
            <person name="Ovreas L."/>
            <person name="Rohde M."/>
            <person name="Galperin M.Y."/>
            <person name="Jogler C."/>
        </authorList>
    </citation>
    <scope>NUCLEOTIDE SEQUENCE [LARGE SCALE GENOMIC DNA]</scope>
    <source>
        <strain evidence="2 3">V144</strain>
    </source>
</reference>
<proteinExistence type="predicted"/>
<feature type="domain" description="T6SS immunity protein Tdi1 C-terminal" evidence="1">
    <location>
        <begin position="71"/>
        <end position="140"/>
    </location>
</feature>
<evidence type="ECO:0000313" key="2">
    <source>
        <dbReference type="EMBL" id="QDT96790.1"/>
    </source>
</evidence>
<evidence type="ECO:0000313" key="3">
    <source>
        <dbReference type="Proteomes" id="UP000318704"/>
    </source>
</evidence>
<evidence type="ECO:0000259" key="1">
    <source>
        <dbReference type="Pfam" id="PF08906"/>
    </source>
</evidence>
<dbReference type="KEGG" id="gaw:V144x_22480"/>
<dbReference type="Pfam" id="PF08906">
    <property type="entry name" value="T6SS_Tdi1_C"/>
    <property type="match status" value="1"/>
</dbReference>
<accession>A0A517VUW5</accession>
<dbReference type="Proteomes" id="UP000318704">
    <property type="component" value="Chromosome"/>
</dbReference>
<dbReference type="EMBL" id="CP037920">
    <property type="protein sequence ID" value="QDT96790.1"/>
    <property type="molecule type" value="Genomic_DNA"/>
</dbReference>
<dbReference type="InterPro" id="IPR015002">
    <property type="entry name" value="T6SS_Tdi1_C"/>
</dbReference>